<gene>
    <name evidence="1" type="ORF">BcabD6B2_05790</name>
</gene>
<keyword evidence="1" id="KW-0675">Receptor</keyword>
<dbReference type="AlphaFoldDB" id="A0AAV4LMV0"/>
<comment type="caution">
    <text evidence="1">The sequence shown here is derived from an EMBL/GenBank/DDBJ whole genome shotgun (WGS) entry which is preliminary data.</text>
</comment>
<reference evidence="1 2" key="1">
    <citation type="submission" date="2021-06" db="EMBL/GenBank/DDBJ databases">
        <title>Genome sequence of Babesia caballi.</title>
        <authorList>
            <person name="Yamagishi J."/>
            <person name="Kidaka T."/>
            <person name="Ochi A."/>
        </authorList>
    </citation>
    <scope>NUCLEOTIDE SEQUENCE [LARGE SCALE GENOMIC DNA]</scope>
    <source>
        <strain evidence="1">USDA-D6B2</strain>
    </source>
</reference>
<dbReference type="RefSeq" id="XP_067713215.1">
    <property type="nucleotide sequence ID" value="XM_067857114.1"/>
</dbReference>
<dbReference type="GeneID" id="94192627"/>
<dbReference type="EMBL" id="BPLF01000001">
    <property type="protein sequence ID" value="GIX61144.1"/>
    <property type="molecule type" value="Genomic_DNA"/>
</dbReference>
<evidence type="ECO:0000313" key="2">
    <source>
        <dbReference type="Proteomes" id="UP001497744"/>
    </source>
</evidence>
<name>A0AAV4LMV0_BABCB</name>
<organism evidence="1 2">
    <name type="scientific">Babesia caballi</name>
    <dbReference type="NCBI Taxonomy" id="5871"/>
    <lineage>
        <taxon>Eukaryota</taxon>
        <taxon>Sar</taxon>
        <taxon>Alveolata</taxon>
        <taxon>Apicomplexa</taxon>
        <taxon>Aconoidasida</taxon>
        <taxon>Piroplasmida</taxon>
        <taxon>Babesiidae</taxon>
        <taxon>Babesia</taxon>
    </lineage>
</organism>
<proteinExistence type="predicted"/>
<accession>A0AAV4LMV0</accession>
<protein>
    <submittedName>
        <fullName evidence="1">Signal recognition particle receptor subunit alpha homolog</fullName>
    </submittedName>
</protein>
<evidence type="ECO:0000313" key="1">
    <source>
        <dbReference type="EMBL" id="GIX61144.1"/>
    </source>
</evidence>
<sequence length="173" mass="18455">MYGSGAEGLRGVANQVGNLFQKVFNWGGVDSFLKQIGKAFKDHLGNGMQNQKADNVAGNVGEYLKEVFNGTKKWKGDADQAAEKLQALVQKFKSNNTYNTNDNSFSQNVKSVETALKPGSHSTVRFVPCVWYCGYRVAQAGGLEPHAPQATARAGAAGGDGGSPCRGMHLSLL</sequence>
<keyword evidence="2" id="KW-1185">Reference proteome</keyword>
<dbReference type="Proteomes" id="UP001497744">
    <property type="component" value="Unassembled WGS sequence"/>
</dbReference>